<proteinExistence type="predicted"/>
<dbReference type="STRING" id="1071381.G8BUV4"/>
<dbReference type="SUPFAM" id="SSF50249">
    <property type="entry name" value="Nucleic acid-binding proteins"/>
    <property type="match status" value="1"/>
</dbReference>
<keyword evidence="7" id="KW-1185">Reference proteome</keyword>
<evidence type="ECO:0000313" key="6">
    <source>
        <dbReference type="EMBL" id="CCE63536.1"/>
    </source>
</evidence>
<protein>
    <recommendedName>
        <fullName evidence="5">tRNA-binding domain-containing protein</fullName>
    </recommendedName>
</protein>
<evidence type="ECO:0000256" key="4">
    <source>
        <dbReference type="PROSITE-ProRule" id="PRU00209"/>
    </source>
</evidence>
<sequence>MIRLNRYYVQNGNIARSIIPFRRCYHFNLLNLKIGYTNSVALHPNSEKLYISQIQVSKNASDNQGEPITKQVCSGLQGIIPIAEFKNQLVVIVDNMKKRKLRGEISEAMILCGEDLASNVVQLCQPQTTGDMRLIGHQVVLEGYKQEDTITTRRIKDKEWADITSRLFIGDGNKVMYREEDTNDVKALLVIGNSPEDLIPLIVRSLPKGSQVR</sequence>
<dbReference type="Gene3D" id="2.40.50.140">
    <property type="entry name" value="Nucleic acid-binding proteins"/>
    <property type="match status" value="1"/>
</dbReference>
<name>G8BUV4_TETPH</name>
<dbReference type="eggNOG" id="KOG2241">
    <property type="taxonomic scope" value="Eukaryota"/>
</dbReference>
<keyword evidence="3 4" id="KW-0694">RNA-binding</keyword>
<dbReference type="Proteomes" id="UP000005666">
    <property type="component" value="Chromosome 6"/>
</dbReference>
<dbReference type="OrthoDB" id="19141at2759"/>
<accession>G8BUV4</accession>
<keyword evidence="2 4" id="KW-0820">tRNA-binding</keyword>
<dbReference type="PANTHER" id="PTHR11586">
    <property type="entry name" value="TRNA-AMINOACYLATION COFACTOR ARC1 FAMILY MEMBER"/>
    <property type="match status" value="1"/>
</dbReference>
<dbReference type="EMBL" id="HE612861">
    <property type="protein sequence ID" value="CCE63536.1"/>
    <property type="molecule type" value="Genomic_DNA"/>
</dbReference>
<dbReference type="PROSITE" id="PS50886">
    <property type="entry name" value="TRBD"/>
    <property type="match status" value="1"/>
</dbReference>
<dbReference type="GO" id="GO:0000049">
    <property type="term" value="F:tRNA binding"/>
    <property type="evidence" value="ECO:0007669"/>
    <property type="project" value="UniProtKB-UniRule"/>
</dbReference>
<evidence type="ECO:0000259" key="5">
    <source>
        <dbReference type="PROSITE" id="PS50886"/>
    </source>
</evidence>
<evidence type="ECO:0000256" key="3">
    <source>
        <dbReference type="ARBA" id="ARBA00022884"/>
    </source>
</evidence>
<dbReference type="HOGENOM" id="CLU_009710_6_4_1"/>
<evidence type="ECO:0000256" key="2">
    <source>
        <dbReference type="ARBA" id="ARBA00022555"/>
    </source>
</evidence>
<organism evidence="6 7">
    <name type="scientific">Tetrapisispora phaffii (strain ATCC 24235 / CBS 4417 / NBRC 1672 / NRRL Y-8282 / UCD 70-5)</name>
    <name type="common">Yeast</name>
    <name type="synonym">Fabospora phaffii</name>
    <dbReference type="NCBI Taxonomy" id="1071381"/>
    <lineage>
        <taxon>Eukaryota</taxon>
        <taxon>Fungi</taxon>
        <taxon>Dikarya</taxon>
        <taxon>Ascomycota</taxon>
        <taxon>Saccharomycotina</taxon>
        <taxon>Saccharomycetes</taxon>
        <taxon>Saccharomycetales</taxon>
        <taxon>Saccharomycetaceae</taxon>
        <taxon>Tetrapisispora</taxon>
    </lineage>
</organism>
<dbReference type="KEGG" id="tpf:TPHA_0F00490"/>
<dbReference type="GeneID" id="11535333"/>
<reference evidence="6 7" key="1">
    <citation type="journal article" date="2011" name="Proc. Natl. Acad. Sci. U.S.A.">
        <title>Evolutionary erosion of yeast sex chromosomes by mating-type switching accidents.</title>
        <authorList>
            <person name="Gordon J.L."/>
            <person name="Armisen D."/>
            <person name="Proux-Wera E."/>
            <person name="Oheigeartaigh S.S."/>
            <person name="Byrne K.P."/>
            <person name="Wolfe K.H."/>
        </authorList>
    </citation>
    <scope>NUCLEOTIDE SEQUENCE [LARGE SCALE GENOMIC DNA]</scope>
    <source>
        <strain evidence="7">ATCC 24235 / CBS 4417 / NBRC 1672 / NRRL Y-8282 / UCD 70-5</strain>
    </source>
</reference>
<dbReference type="InterPro" id="IPR012340">
    <property type="entry name" value="NA-bd_OB-fold"/>
</dbReference>
<keyword evidence="1" id="KW-0963">Cytoplasm</keyword>
<dbReference type="OMA" id="KKCKLRG"/>
<dbReference type="InterPro" id="IPR051270">
    <property type="entry name" value="Tyrosine-tRNA_ligase_regulator"/>
</dbReference>
<dbReference type="GO" id="GO:0004831">
    <property type="term" value="F:tyrosine-tRNA ligase activity"/>
    <property type="evidence" value="ECO:0007669"/>
    <property type="project" value="TreeGrafter"/>
</dbReference>
<dbReference type="Pfam" id="PF01588">
    <property type="entry name" value="tRNA_bind"/>
    <property type="match status" value="1"/>
</dbReference>
<dbReference type="InterPro" id="IPR002547">
    <property type="entry name" value="tRNA-bd_dom"/>
</dbReference>
<gene>
    <name evidence="6" type="primary">TPHA0F00490</name>
    <name evidence="6" type="ordered locus">TPHA_0F00490</name>
</gene>
<feature type="domain" description="TRNA-binding" evidence="5">
    <location>
        <begin position="26"/>
        <end position="134"/>
    </location>
</feature>
<evidence type="ECO:0000256" key="1">
    <source>
        <dbReference type="ARBA" id="ARBA00022490"/>
    </source>
</evidence>
<dbReference type="PANTHER" id="PTHR11586:SF43">
    <property type="entry name" value="TYROSINE--TRNA LIGASE, CYTOPLASMIC"/>
    <property type="match status" value="1"/>
</dbReference>
<evidence type="ECO:0000313" key="7">
    <source>
        <dbReference type="Proteomes" id="UP000005666"/>
    </source>
</evidence>
<dbReference type="RefSeq" id="XP_003685970.1">
    <property type="nucleotide sequence ID" value="XM_003685922.1"/>
</dbReference>
<dbReference type="AlphaFoldDB" id="G8BUV4"/>